<sequence>MSSNFRKINLKRKVFARGQKRHFKGSKRMKMELENDREKRQDDPFEFTDDEEEYGNNEFDIADLTFMEDEQKSSKDIINLTQDTVRPLIDEEHFDQNIINDALIELKHKTFRDNQLEAITRVLSGKSTLLISPTGSGKSLCYQLPALLYWRFRRYITIVVSPLISLMEDQLSTFPQCLKAVSLHSGLQQAQRRRSIEQLVNGEAQVAFISPESIVGGVLDLDDLKSIPPVGFVCVDEAHCLSEMSHNFRPSYLQFFRILHYDMGIKTFIGLTATATKYAARAIARNLNIDAEKDIIGCTKVPENLLLSASCEANKDKALVDLLKMPRFCHLTSIIVYCNRREDTEKVSMRIRTAMQNCFTEIPVPQRTSRSKQDEQDTSETQKTPNTKKVMKLSWHAEAYHAGMSTDARKRIQRQFIKGELRIVCATIAFGMGINKSNVRAIIHYDMPSSFESYMQEIGRAGRDGQPALCHMFLRGDRTDLYYQQRNIYSCTTERKCIKRILELLFKDCRCEQLATKEEIEAITKKNNEDPPKPLISITSTTRAASCSILGEVKINENSDACAPEKEENEVLVINQNSSLVMNYRLCKAHEISFDIDKTVEEVNLRPEVIMTLVCKLEAAYPQLNLKMHPPTKTKCNLLCYGGAQQMEDLSKRCPPVGAALLLHRKENIKNMGSKGETPNKLSFCVVDVASKIGKSSDEVKRMLRSTEWEFNKTTGRFKRSHIRVNFEGNSFHFTVVGGLNQKELDELTNYLYHFSRKYELIERAKIERVFNTFMDHTIDTSIMGSAEDERNVRPPGEAEITSIRKDVRSFLSYHGRKFTPRTIAKIFQGISTPNYPAEVWGRNYKYWRSHLEVDFLELTNIIKQEMIGST</sequence>
<keyword evidence="2" id="KW-0547">Nucleotide-binding</keyword>
<feature type="domain" description="Helicase ATP-binding" evidence="7">
    <location>
        <begin position="119"/>
        <end position="293"/>
    </location>
</feature>
<evidence type="ECO:0000256" key="5">
    <source>
        <dbReference type="ARBA" id="ARBA00034808"/>
    </source>
</evidence>
<dbReference type="EMBL" id="JAIFTH010000227">
    <property type="protein sequence ID" value="KAG9510121.1"/>
    <property type="molecule type" value="Genomic_DNA"/>
</dbReference>
<dbReference type="SMART" id="SM00487">
    <property type="entry name" value="DEXDc"/>
    <property type="match status" value="1"/>
</dbReference>
<dbReference type="EC" id="5.6.2.4" evidence="5"/>
<reference evidence="9 10" key="1">
    <citation type="submission" date="2020-10" db="EMBL/GenBank/DDBJ databases">
        <authorList>
            <person name="Klimov P.B."/>
            <person name="Dyachkov S.M."/>
            <person name="Chetverikov P.E."/>
        </authorList>
    </citation>
    <scope>NUCLEOTIDE SEQUENCE [LARGE SCALE GENOMIC DNA]</scope>
    <source>
        <strain evidence="9">BMOC 18-1129-001#AD2665</strain>
        <tissue evidence="9">Entire mites</tissue>
    </source>
</reference>
<feature type="non-terminal residue" evidence="9">
    <location>
        <position position="871"/>
    </location>
</feature>
<gene>
    <name evidence="9" type="primary">RECQL4</name>
    <name evidence="9" type="ORF">GZH46_01340</name>
</gene>
<dbReference type="InterPro" id="IPR011545">
    <property type="entry name" value="DEAD/DEAH_box_helicase_dom"/>
</dbReference>
<evidence type="ECO:0000256" key="6">
    <source>
        <dbReference type="SAM" id="MobiDB-lite"/>
    </source>
</evidence>
<comment type="similarity">
    <text evidence="1">Belongs to the helicase family. RecQ subfamily.</text>
</comment>
<dbReference type="PANTHER" id="PTHR13710:SF108">
    <property type="entry name" value="ATP-DEPENDENT DNA HELICASE Q4"/>
    <property type="match status" value="1"/>
</dbReference>
<dbReference type="Proteomes" id="UP000825002">
    <property type="component" value="Unassembled WGS sequence"/>
</dbReference>
<dbReference type="InterPro" id="IPR027417">
    <property type="entry name" value="P-loop_NTPase"/>
</dbReference>
<evidence type="ECO:0000256" key="1">
    <source>
        <dbReference type="ARBA" id="ARBA00005446"/>
    </source>
</evidence>
<evidence type="ECO:0000256" key="2">
    <source>
        <dbReference type="ARBA" id="ARBA00022741"/>
    </source>
</evidence>
<dbReference type="InterPro" id="IPR014001">
    <property type="entry name" value="Helicase_ATP-bd"/>
</dbReference>
<feature type="region of interest" description="Disordered" evidence="6">
    <location>
        <begin position="362"/>
        <end position="388"/>
    </location>
</feature>
<dbReference type="Gene3D" id="3.40.50.300">
    <property type="entry name" value="P-loop containing nucleotide triphosphate hydrolases"/>
    <property type="match status" value="2"/>
</dbReference>
<keyword evidence="3" id="KW-0067">ATP-binding</keyword>
<feature type="domain" description="Helicase C-terminal" evidence="8">
    <location>
        <begin position="324"/>
        <end position="505"/>
    </location>
</feature>
<comment type="caution">
    <text evidence="9">The sequence shown here is derived from an EMBL/GenBank/DDBJ whole genome shotgun (WGS) entry which is preliminary data.</text>
</comment>
<evidence type="ECO:0000313" key="9">
    <source>
        <dbReference type="EMBL" id="KAG9510121.1"/>
    </source>
</evidence>
<dbReference type="Pfam" id="PF00270">
    <property type="entry name" value="DEAD"/>
    <property type="match status" value="1"/>
</dbReference>
<dbReference type="PROSITE" id="PS51192">
    <property type="entry name" value="HELICASE_ATP_BIND_1"/>
    <property type="match status" value="1"/>
</dbReference>
<accession>A0ABQ7S9P1</accession>
<dbReference type="PROSITE" id="PS51194">
    <property type="entry name" value="HELICASE_CTER"/>
    <property type="match status" value="1"/>
</dbReference>
<dbReference type="Pfam" id="PF00271">
    <property type="entry name" value="Helicase_C"/>
    <property type="match status" value="1"/>
</dbReference>
<evidence type="ECO:0000256" key="3">
    <source>
        <dbReference type="ARBA" id="ARBA00022840"/>
    </source>
</evidence>
<evidence type="ECO:0000259" key="7">
    <source>
        <dbReference type="PROSITE" id="PS51192"/>
    </source>
</evidence>
<dbReference type="InterPro" id="IPR001650">
    <property type="entry name" value="Helicase_C-like"/>
</dbReference>
<keyword evidence="9" id="KW-0347">Helicase</keyword>
<protein>
    <recommendedName>
        <fullName evidence="5">DNA 3'-5' helicase</fullName>
        <ecNumber evidence="5">5.6.2.4</ecNumber>
    </recommendedName>
</protein>
<keyword evidence="10" id="KW-1185">Reference proteome</keyword>
<organism evidence="9 10">
    <name type="scientific">Fragariocoptes setiger</name>
    <dbReference type="NCBI Taxonomy" id="1670756"/>
    <lineage>
        <taxon>Eukaryota</taxon>
        <taxon>Metazoa</taxon>
        <taxon>Ecdysozoa</taxon>
        <taxon>Arthropoda</taxon>
        <taxon>Chelicerata</taxon>
        <taxon>Arachnida</taxon>
        <taxon>Acari</taxon>
        <taxon>Acariformes</taxon>
        <taxon>Trombidiformes</taxon>
        <taxon>Prostigmata</taxon>
        <taxon>Eupodina</taxon>
        <taxon>Eriophyoidea</taxon>
        <taxon>Phytoptidae</taxon>
        <taxon>Fragariocoptes</taxon>
    </lineage>
</organism>
<keyword evidence="9" id="KW-0378">Hydrolase</keyword>
<dbReference type="GO" id="GO:0004386">
    <property type="term" value="F:helicase activity"/>
    <property type="evidence" value="ECO:0007669"/>
    <property type="project" value="UniProtKB-KW"/>
</dbReference>
<name>A0ABQ7S9P1_9ACAR</name>
<evidence type="ECO:0000256" key="4">
    <source>
        <dbReference type="ARBA" id="ARBA00034617"/>
    </source>
</evidence>
<dbReference type="SMART" id="SM00490">
    <property type="entry name" value="HELICc"/>
    <property type="match status" value="1"/>
</dbReference>
<evidence type="ECO:0000313" key="10">
    <source>
        <dbReference type="Proteomes" id="UP000825002"/>
    </source>
</evidence>
<comment type="catalytic activity">
    <reaction evidence="4">
        <text>Couples ATP hydrolysis with the unwinding of duplex DNA by translocating in the 3'-5' direction.</text>
        <dbReference type="EC" id="5.6.2.4"/>
    </reaction>
</comment>
<dbReference type="PANTHER" id="PTHR13710">
    <property type="entry name" value="DNA HELICASE RECQ FAMILY MEMBER"/>
    <property type="match status" value="1"/>
</dbReference>
<dbReference type="SUPFAM" id="SSF52540">
    <property type="entry name" value="P-loop containing nucleoside triphosphate hydrolases"/>
    <property type="match status" value="1"/>
</dbReference>
<proteinExistence type="inferred from homology"/>
<evidence type="ECO:0000259" key="8">
    <source>
        <dbReference type="PROSITE" id="PS51194"/>
    </source>
</evidence>